<keyword evidence="2" id="KW-1133">Transmembrane helix</keyword>
<evidence type="ECO:0000313" key="5">
    <source>
        <dbReference type="Proteomes" id="UP000319160"/>
    </source>
</evidence>
<dbReference type="OrthoDB" id="4491423at2759"/>
<protein>
    <recommendedName>
        <fullName evidence="6">Mid2 domain-containing protein</fullName>
    </recommendedName>
</protein>
<dbReference type="PROSITE" id="PS51257">
    <property type="entry name" value="PROKAR_LIPOPROTEIN"/>
    <property type="match status" value="1"/>
</dbReference>
<organism evidence="4 5">
    <name type="scientific">Xylaria flabelliformis</name>
    <dbReference type="NCBI Taxonomy" id="2512241"/>
    <lineage>
        <taxon>Eukaryota</taxon>
        <taxon>Fungi</taxon>
        <taxon>Dikarya</taxon>
        <taxon>Ascomycota</taxon>
        <taxon>Pezizomycotina</taxon>
        <taxon>Sordariomycetes</taxon>
        <taxon>Xylariomycetidae</taxon>
        <taxon>Xylariales</taxon>
        <taxon>Xylariaceae</taxon>
        <taxon>Xylaria</taxon>
    </lineage>
</organism>
<evidence type="ECO:0000256" key="3">
    <source>
        <dbReference type="SAM" id="SignalP"/>
    </source>
</evidence>
<feature type="compositionally biased region" description="Basic and acidic residues" evidence="1">
    <location>
        <begin position="279"/>
        <end position="291"/>
    </location>
</feature>
<keyword evidence="5" id="KW-1185">Reference proteome</keyword>
<feature type="region of interest" description="Disordered" evidence="1">
    <location>
        <begin position="252"/>
        <end position="291"/>
    </location>
</feature>
<keyword evidence="3" id="KW-0732">Signal</keyword>
<feature type="signal peptide" evidence="3">
    <location>
        <begin position="1"/>
        <end position="18"/>
    </location>
</feature>
<dbReference type="AlphaFoldDB" id="A0A553HXJ8"/>
<gene>
    <name evidence="4" type="ORF">FHL15_006341</name>
</gene>
<feature type="region of interest" description="Disordered" evidence="1">
    <location>
        <begin position="154"/>
        <end position="177"/>
    </location>
</feature>
<evidence type="ECO:0000256" key="1">
    <source>
        <dbReference type="SAM" id="MobiDB-lite"/>
    </source>
</evidence>
<keyword evidence="2" id="KW-0472">Membrane</keyword>
<evidence type="ECO:0000313" key="4">
    <source>
        <dbReference type="EMBL" id="TRX92667.1"/>
    </source>
</evidence>
<feature type="compositionally biased region" description="Low complexity" evidence="1">
    <location>
        <begin position="154"/>
        <end position="171"/>
    </location>
</feature>
<keyword evidence="2" id="KW-0812">Transmembrane</keyword>
<dbReference type="Proteomes" id="UP000319160">
    <property type="component" value="Unassembled WGS sequence"/>
</dbReference>
<proteinExistence type="predicted"/>
<sequence length="291" mass="30867">MRLLSLLPISLLVACVLGDDTLPPPGQPALDYTDGTFSEPNGGTSSYSPGNKMNISWTTTYETTNIYLIVGYDWAAPIQLTTNSAQTWFQWTVATDSTNSSEIYVFRGVNGTGTADQKAVGGFLSASFYIPVKEKTTPTTTFSTLTTSATAPAKTAIGGESSTTPTPTSTPNAGLSEGSKIGIGVGVGVGVVGLAALVAAFVFWRKSKGKQQPPGPQPYEMPLNGDFSPHFQNAQPYVQSVQPYDSNQQALAGYYKPPETGETRGAELDAGQGHQFIPEAHDQRVTRAELQ</sequence>
<name>A0A553HXJ8_9PEZI</name>
<dbReference type="EMBL" id="VFLP01000034">
    <property type="protein sequence ID" value="TRX92667.1"/>
    <property type="molecule type" value="Genomic_DNA"/>
</dbReference>
<feature type="transmembrane region" description="Helical" evidence="2">
    <location>
        <begin position="181"/>
        <end position="204"/>
    </location>
</feature>
<feature type="chain" id="PRO_5021898072" description="Mid2 domain-containing protein" evidence="3">
    <location>
        <begin position="19"/>
        <end position="291"/>
    </location>
</feature>
<reference evidence="5" key="1">
    <citation type="submission" date="2019-06" db="EMBL/GenBank/DDBJ databases">
        <title>Draft genome sequence of the griseofulvin-producing fungus Xylaria cubensis strain G536.</title>
        <authorList>
            <person name="Mead M.E."/>
            <person name="Raja H.A."/>
            <person name="Steenwyk J.L."/>
            <person name="Knowles S.L."/>
            <person name="Oberlies N.H."/>
            <person name="Rokas A."/>
        </authorList>
    </citation>
    <scope>NUCLEOTIDE SEQUENCE [LARGE SCALE GENOMIC DNA]</scope>
    <source>
        <strain evidence="5">G536</strain>
    </source>
</reference>
<dbReference type="STRING" id="2512241.A0A553HXJ8"/>
<evidence type="ECO:0000256" key="2">
    <source>
        <dbReference type="SAM" id="Phobius"/>
    </source>
</evidence>
<accession>A0A553HXJ8</accession>
<comment type="caution">
    <text evidence="4">The sequence shown here is derived from an EMBL/GenBank/DDBJ whole genome shotgun (WGS) entry which is preliminary data.</text>
</comment>
<evidence type="ECO:0008006" key="6">
    <source>
        <dbReference type="Google" id="ProtNLM"/>
    </source>
</evidence>